<gene>
    <name evidence="1" type="ORF">CHA01nite_34050</name>
</gene>
<dbReference type="AlphaFoldDB" id="A0A511YR52"/>
<dbReference type="RefSeq" id="WP_146943654.1">
    <property type="nucleotide sequence ID" value="NZ_BJYJ01000028.1"/>
</dbReference>
<dbReference type="EMBL" id="BJYJ01000028">
    <property type="protein sequence ID" value="GEN77665.1"/>
    <property type="molecule type" value="Genomic_DNA"/>
</dbReference>
<evidence type="ECO:0000313" key="1">
    <source>
        <dbReference type="EMBL" id="GEN77665.1"/>
    </source>
</evidence>
<name>A0A511YR52_9FLAO</name>
<reference evidence="1 2" key="1">
    <citation type="submission" date="2019-07" db="EMBL/GenBank/DDBJ databases">
        <title>Whole genome shotgun sequence of Chryseobacterium hagamense NBRC 105253.</title>
        <authorList>
            <person name="Hosoyama A."/>
            <person name="Uohara A."/>
            <person name="Ohji S."/>
            <person name="Ichikawa N."/>
        </authorList>
    </citation>
    <scope>NUCLEOTIDE SEQUENCE [LARGE SCALE GENOMIC DNA]</scope>
    <source>
        <strain evidence="1 2">NBRC 105253</strain>
    </source>
</reference>
<comment type="caution">
    <text evidence="1">The sequence shown here is derived from an EMBL/GenBank/DDBJ whole genome shotgun (WGS) entry which is preliminary data.</text>
</comment>
<proteinExistence type="predicted"/>
<organism evidence="1 2">
    <name type="scientific">Chryseobacterium hagamense</name>
    <dbReference type="NCBI Taxonomy" id="395935"/>
    <lineage>
        <taxon>Bacteria</taxon>
        <taxon>Pseudomonadati</taxon>
        <taxon>Bacteroidota</taxon>
        <taxon>Flavobacteriia</taxon>
        <taxon>Flavobacteriales</taxon>
        <taxon>Weeksellaceae</taxon>
        <taxon>Chryseobacterium group</taxon>
        <taxon>Chryseobacterium</taxon>
    </lineage>
</organism>
<dbReference type="OrthoDB" id="921445at2"/>
<keyword evidence="2" id="KW-1185">Reference proteome</keyword>
<protein>
    <recommendedName>
        <fullName evidence="3">tRNA modification GTPase</fullName>
    </recommendedName>
</protein>
<evidence type="ECO:0000313" key="2">
    <source>
        <dbReference type="Proteomes" id="UP000321863"/>
    </source>
</evidence>
<sequence>MKKIGLLTGLVSACFFNAQIRFEKGYFVNNSGQRSEVFIKNLDWKNNPTEFEFRTDETSDVKKENIKNIREFGVGHELKYVRKTVIVDQSVEILDKISDKKDPEFKEETVFLKYLVEGKANLFYYEKGDMKKFFFNIDDSQVVPLIFKSYYLNSSQISYNEDYKKLLGKSLNCNLDQNRIEKIQYQANDLSKAFMGYNECTHTGTAVNYNQVSEKRDLFNLNVRPGVNFSSFETVLSSYYGGSDEVTKFNRETAFRIGVEAEFVLPFNKNKWAIFTEPTFQYYKAEKESVVYPGQSFEMKSTRTVDYKSIEIPFGVRHYFFINDKSKIFVNLAYIFDFNLKSEIKYDYQILEISSGNNMAFGIGYKYNDRFSAEFRAATNRNLLQNYNTFTSRYQTMSLILGYTLF</sequence>
<dbReference type="Proteomes" id="UP000321863">
    <property type="component" value="Unassembled WGS sequence"/>
</dbReference>
<evidence type="ECO:0008006" key="3">
    <source>
        <dbReference type="Google" id="ProtNLM"/>
    </source>
</evidence>
<accession>A0A511YR52</accession>